<feature type="transmembrane region" description="Helical" evidence="5">
    <location>
        <begin position="297"/>
        <end position="317"/>
    </location>
</feature>
<evidence type="ECO:0000313" key="7">
    <source>
        <dbReference type="EMBL" id="KAG8566892.1"/>
    </source>
</evidence>
<evidence type="ECO:0000256" key="4">
    <source>
        <dbReference type="ARBA" id="ARBA00023136"/>
    </source>
</evidence>
<evidence type="ECO:0000256" key="1">
    <source>
        <dbReference type="ARBA" id="ARBA00004141"/>
    </source>
</evidence>
<dbReference type="Pfam" id="PF07782">
    <property type="entry name" value="DC_STAMP"/>
    <property type="match status" value="1"/>
</dbReference>
<name>A0AAV7B0A0_ENGPU</name>
<reference evidence="7" key="1">
    <citation type="thesis" date="2020" institute="ProQuest LLC" country="789 East Eisenhower Parkway, Ann Arbor, MI, USA">
        <title>Comparative Genomics and Chromosome Evolution.</title>
        <authorList>
            <person name="Mudd A.B."/>
        </authorList>
    </citation>
    <scope>NUCLEOTIDE SEQUENCE</scope>
    <source>
        <strain evidence="7">237g6f4</strain>
        <tissue evidence="7">Blood</tissue>
    </source>
</reference>
<dbReference type="EMBL" id="WNYA01000006">
    <property type="protein sequence ID" value="KAG8566892.1"/>
    <property type="molecule type" value="Genomic_DNA"/>
</dbReference>
<feature type="transmembrane region" description="Helical" evidence="5">
    <location>
        <begin position="227"/>
        <end position="244"/>
    </location>
</feature>
<keyword evidence="8" id="KW-1185">Reference proteome</keyword>
<gene>
    <name evidence="7" type="ORF">GDO81_013408</name>
</gene>
<dbReference type="Proteomes" id="UP000824782">
    <property type="component" value="Unassembled WGS sequence"/>
</dbReference>
<dbReference type="PANTHER" id="PTHR21041">
    <property type="entry name" value="DENDRITIC CELL-SPECIFIC TRANSMEMBRANE PROTEIN"/>
    <property type="match status" value="1"/>
</dbReference>
<keyword evidence="2 5" id="KW-0812">Transmembrane</keyword>
<evidence type="ECO:0000313" key="8">
    <source>
        <dbReference type="Proteomes" id="UP000824782"/>
    </source>
</evidence>
<comment type="caution">
    <text evidence="7">The sequence shown here is derived from an EMBL/GenBank/DDBJ whole genome shotgun (WGS) entry which is preliminary data.</text>
</comment>
<dbReference type="InterPro" id="IPR051856">
    <property type="entry name" value="CSR-E3_Ligase_Protein"/>
</dbReference>
<organism evidence="7 8">
    <name type="scientific">Engystomops pustulosus</name>
    <name type="common">Tungara frog</name>
    <name type="synonym">Physalaemus pustulosus</name>
    <dbReference type="NCBI Taxonomy" id="76066"/>
    <lineage>
        <taxon>Eukaryota</taxon>
        <taxon>Metazoa</taxon>
        <taxon>Chordata</taxon>
        <taxon>Craniata</taxon>
        <taxon>Vertebrata</taxon>
        <taxon>Euteleostomi</taxon>
        <taxon>Amphibia</taxon>
        <taxon>Batrachia</taxon>
        <taxon>Anura</taxon>
        <taxon>Neobatrachia</taxon>
        <taxon>Hyloidea</taxon>
        <taxon>Leptodactylidae</taxon>
        <taxon>Leiuperinae</taxon>
        <taxon>Engystomops</taxon>
    </lineage>
</organism>
<feature type="domain" description="Dendritic cell-specific transmembrane protein-like" evidence="6">
    <location>
        <begin position="253"/>
        <end position="353"/>
    </location>
</feature>
<feature type="non-terminal residue" evidence="7">
    <location>
        <position position="1"/>
    </location>
</feature>
<comment type="subcellular location">
    <subcellularLocation>
        <location evidence="1">Membrane</location>
        <topology evidence="1">Multi-pass membrane protein</topology>
    </subcellularLocation>
</comment>
<feature type="transmembrane region" description="Helical" evidence="5">
    <location>
        <begin position="109"/>
        <end position="128"/>
    </location>
</feature>
<dbReference type="PANTHER" id="PTHR21041:SF3">
    <property type="entry name" value="OSTEOCLAST STIMULATORY TRANSMEMBRANE PROTEIN"/>
    <property type="match status" value="1"/>
</dbReference>
<dbReference type="GO" id="GO:0016020">
    <property type="term" value="C:membrane"/>
    <property type="evidence" value="ECO:0007669"/>
    <property type="project" value="UniProtKB-SubCell"/>
</dbReference>
<evidence type="ECO:0000256" key="5">
    <source>
        <dbReference type="SAM" id="Phobius"/>
    </source>
</evidence>
<dbReference type="InterPro" id="IPR012858">
    <property type="entry name" value="DC_STAMP-like"/>
</dbReference>
<evidence type="ECO:0000256" key="3">
    <source>
        <dbReference type="ARBA" id="ARBA00022989"/>
    </source>
</evidence>
<accession>A0AAV7B0A0</accession>
<evidence type="ECO:0000256" key="2">
    <source>
        <dbReference type="ARBA" id="ARBA00022692"/>
    </source>
</evidence>
<keyword evidence="3 5" id="KW-1133">Transmembrane helix</keyword>
<feature type="transmembrane region" description="Helical" evidence="5">
    <location>
        <begin position="37"/>
        <end position="60"/>
    </location>
</feature>
<proteinExistence type="predicted"/>
<protein>
    <recommendedName>
        <fullName evidence="6">Dendritic cell-specific transmembrane protein-like domain-containing protein</fullName>
    </recommendedName>
</protein>
<dbReference type="AlphaFoldDB" id="A0AAV7B0A0"/>
<keyword evidence="4 5" id="KW-0472">Membrane</keyword>
<feature type="transmembrane region" description="Helical" evidence="5">
    <location>
        <begin position="66"/>
        <end position="88"/>
    </location>
</feature>
<evidence type="ECO:0000259" key="6">
    <source>
        <dbReference type="Pfam" id="PF07782"/>
    </source>
</evidence>
<sequence length="377" mass="43350">LSFWQDVQKICLQVQNWLQELSCAFSDPVPKHRKQTLLLFILCFVFSSVAGIFLYIWLFHSLQYESFFASVIALTTAFLTCIVLVLIHPIRCILTIIIPTLGTKQGRRLLLSTCFMFMALNILPNIFINLRNIFNIIRCISQHSSERVLNSTSTFQDLTGELRNMVKKMTDVMAGLKLKFDPEVNLLANINTSVVSNQISEVANNMKKEVETVESVFKDLNLVANRVFAGCFILYVLLNSTWYLRNYLTNIKFDNKYITRQLVEMAQKNNITDLNGTSMKLIKSAGLKMSRKELGSILFRLLMSIVFALVSVIIIAMDHIVFKLALEVENWVENLPEMQVTFYMHYNAKVSISPGQRKKMRKNLQYISMCKLPHPDC</sequence>